<dbReference type="PANTHER" id="PTHR13068:SF102">
    <property type="entry name" value="OS11G0246100 PROTEIN"/>
    <property type="match status" value="1"/>
</dbReference>
<evidence type="ECO:0000313" key="4">
    <source>
        <dbReference type="EMBL" id="KAF8686968.1"/>
    </source>
</evidence>
<dbReference type="SMART" id="SM00733">
    <property type="entry name" value="Mterf"/>
    <property type="match status" value="3"/>
</dbReference>
<proteinExistence type="inferred from homology"/>
<dbReference type="GO" id="GO:0003676">
    <property type="term" value="F:nucleic acid binding"/>
    <property type="evidence" value="ECO:0007669"/>
    <property type="project" value="InterPro"/>
</dbReference>
<accession>A0A835B9A3</accession>
<sequence length="339" mass="36722">MLLLRRHLLPLLRAASSPPSPVCHRACLLSNSTSAASAAPFSLEDYLVTACGLAPAQAHKAAKKALDESSSLRGRLHSASNPDAVLALLSGVGLSRADIAAVVAADPLLLRASTKNIGPRLLALRDRHGLSAPRSSNRRALHVDIERIKPNIALLHQWGVSARAIYQLCLHNVRALNFEPGRLKEVVLRAEEIGVPRSSPLFSQAVSVAANNTNDNLAACIEFLKTTLGACKSDVSTAASKIPCILGMSEECLLSKIQFLTKEVGLEPQYIVERPVLLALSLEKRLVPRHRVMKVLQAKGLLTSNVSFLTFVKLGERDFKLRYIDCHKDSVPGLRMLVP</sequence>
<keyword evidence="5" id="KW-1185">Reference proteome</keyword>
<dbReference type="EMBL" id="JACEFO010002057">
    <property type="protein sequence ID" value="KAF8686968.1"/>
    <property type="molecule type" value="Genomic_DNA"/>
</dbReference>
<comment type="similarity">
    <text evidence="1">Belongs to the mTERF family.</text>
</comment>
<evidence type="ECO:0000256" key="1">
    <source>
        <dbReference type="ARBA" id="ARBA00007692"/>
    </source>
</evidence>
<evidence type="ECO:0000313" key="5">
    <source>
        <dbReference type="Proteomes" id="UP000636709"/>
    </source>
</evidence>
<evidence type="ECO:0000256" key="3">
    <source>
        <dbReference type="ARBA" id="ARBA00022946"/>
    </source>
</evidence>
<dbReference type="InterPro" id="IPR003690">
    <property type="entry name" value="MTERF"/>
</dbReference>
<organism evidence="4 5">
    <name type="scientific">Digitaria exilis</name>
    <dbReference type="NCBI Taxonomy" id="1010633"/>
    <lineage>
        <taxon>Eukaryota</taxon>
        <taxon>Viridiplantae</taxon>
        <taxon>Streptophyta</taxon>
        <taxon>Embryophyta</taxon>
        <taxon>Tracheophyta</taxon>
        <taxon>Spermatophyta</taxon>
        <taxon>Magnoliopsida</taxon>
        <taxon>Liliopsida</taxon>
        <taxon>Poales</taxon>
        <taxon>Poaceae</taxon>
        <taxon>PACMAD clade</taxon>
        <taxon>Panicoideae</taxon>
        <taxon>Panicodae</taxon>
        <taxon>Paniceae</taxon>
        <taxon>Anthephorinae</taxon>
        <taxon>Digitaria</taxon>
    </lineage>
</organism>
<dbReference type="GO" id="GO:0006353">
    <property type="term" value="P:DNA-templated transcription termination"/>
    <property type="evidence" value="ECO:0007669"/>
    <property type="project" value="UniProtKB-KW"/>
</dbReference>
<dbReference type="OrthoDB" id="784462at2759"/>
<reference evidence="4" key="1">
    <citation type="submission" date="2020-07" db="EMBL/GenBank/DDBJ databases">
        <title>Genome sequence and genetic diversity analysis of an under-domesticated orphan crop, white fonio (Digitaria exilis).</title>
        <authorList>
            <person name="Bennetzen J.L."/>
            <person name="Chen S."/>
            <person name="Ma X."/>
            <person name="Wang X."/>
            <person name="Yssel A.E.J."/>
            <person name="Chaluvadi S.R."/>
            <person name="Johnson M."/>
            <person name="Gangashetty P."/>
            <person name="Hamidou F."/>
            <person name="Sanogo M.D."/>
            <person name="Zwaenepoel A."/>
            <person name="Wallace J."/>
            <person name="Van De Peer Y."/>
            <person name="Van Deynze A."/>
        </authorList>
    </citation>
    <scope>NUCLEOTIDE SEQUENCE</scope>
    <source>
        <tissue evidence="4">Leaves</tissue>
    </source>
</reference>
<dbReference type="FunFam" id="1.25.70.10:FF:000001">
    <property type="entry name" value="Mitochondrial transcription termination factor-like"/>
    <property type="match status" value="1"/>
</dbReference>
<dbReference type="InterPro" id="IPR038538">
    <property type="entry name" value="MTERF_sf"/>
</dbReference>
<keyword evidence="2" id="KW-0805">Transcription regulation</keyword>
<comment type="caution">
    <text evidence="4">The sequence shown here is derived from an EMBL/GenBank/DDBJ whole genome shotgun (WGS) entry which is preliminary data.</text>
</comment>
<dbReference type="Gene3D" id="1.25.70.10">
    <property type="entry name" value="Transcription termination factor 3, mitochondrial"/>
    <property type="match status" value="2"/>
</dbReference>
<dbReference type="Proteomes" id="UP000636709">
    <property type="component" value="Unassembled WGS sequence"/>
</dbReference>
<dbReference type="Pfam" id="PF02536">
    <property type="entry name" value="mTERF"/>
    <property type="match status" value="1"/>
</dbReference>
<name>A0A835B9A3_9POAL</name>
<dbReference type="AlphaFoldDB" id="A0A835B9A3"/>
<protein>
    <submittedName>
        <fullName evidence="4">Uncharacterized protein</fullName>
    </submittedName>
</protein>
<keyword evidence="2" id="KW-0804">Transcription</keyword>
<evidence type="ECO:0000256" key="2">
    <source>
        <dbReference type="ARBA" id="ARBA00022472"/>
    </source>
</evidence>
<dbReference type="PANTHER" id="PTHR13068">
    <property type="entry name" value="CGI-12 PROTEIN-RELATED"/>
    <property type="match status" value="1"/>
</dbReference>
<keyword evidence="3" id="KW-0809">Transit peptide</keyword>
<keyword evidence="2" id="KW-0806">Transcription termination</keyword>
<gene>
    <name evidence="4" type="ORF">HU200_043247</name>
</gene>